<evidence type="ECO:0000256" key="1">
    <source>
        <dbReference type="ARBA" id="ARBA00001971"/>
    </source>
</evidence>
<dbReference type="SUPFAM" id="SSF48264">
    <property type="entry name" value="Cytochrome P450"/>
    <property type="match status" value="1"/>
</dbReference>
<dbReference type="OrthoDB" id="2789670at2759"/>
<evidence type="ECO:0000256" key="3">
    <source>
        <dbReference type="ARBA" id="ARBA00010617"/>
    </source>
</evidence>
<dbReference type="Pfam" id="PF00067">
    <property type="entry name" value="p450"/>
    <property type="match status" value="1"/>
</dbReference>
<comment type="cofactor">
    <cofactor evidence="1">
        <name>heme</name>
        <dbReference type="ChEBI" id="CHEBI:30413"/>
    </cofactor>
</comment>
<evidence type="ECO:0000256" key="8">
    <source>
        <dbReference type="ARBA" id="ARBA00023033"/>
    </source>
</evidence>
<evidence type="ECO:0000313" key="10">
    <source>
        <dbReference type="EMBL" id="KIY45954.1"/>
    </source>
</evidence>
<keyword evidence="9" id="KW-0732">Signal</keyword>
<dbReference type="PANTHER" id="PTHR46300">
    <property type="entry name" value="P450, PUTATIVE (EUROFUNG)-RELATED-RELATED"/>
    <property type="match status" value="1"/>
</dbReference>
<dbReference type="InterPro" id="IPR001128">
    <property type="entry name" value="Cyt_P450"/>
</dbReference>
<feature type="chain" id="PRO_5002316105" evidence="9">
    <location>
        <begin position="27"/>
        <end position="493"/>
    </location>
</feature>
<protein>
    <submittedName>
        <fullName evidence="10">Cytochrome P450</fullName>
    </submittedName>
</protein>
<accession>A0A0D7A6F0</accession>
<dbReference type="GO" id="GO:0020037">
    <property type="term" value="F:heme binding"/>
    <property type="evidence" value="ECO:0007669"/>
    <property type="project" value="InterPro"/>
</dbReference>
<evidence type="ECO:0000313" key="11">
    <source>
        <dbReference type="Proteomes" id="UP000054144"/>
    </source>
</evidence>
<feature type="signal peptide" evidence="9">
    <location>
        <begin position="1"/>
        <end position="26"/>
    </location>
</feature>
<dbReference type="GO" id="GO:0005506">
    <property type="term" value="F:iron ion binding"/>
    <property type="evidence" value="ECO:0007669"/>
    <property type="project" value="InterPro"/>
</dbReference>
<evidence type="ECO:0000256" key="5">
    <source>
        <dbReference type="ARBA" id="ARBA00022723"/>
    </source>
</evidence>
<keyword evidence="8" id="KW-0503">Monooxygenase</keyword>
<dbReference type="InterPro" id="IPR036396">
    <property type="entry name" value="Cyt_P450_sf"/>
</dbReference>
<evidence type="ECO:0000256" key="4">
    <source>
        <dbReference type="ARBA" id="ARBA00022617"/>
    </source>
</evidence>
<dbReference type="Proteomes" id="UP000054144">
    <property type="component" value="Unassembled WGS sequence"/>
</dbReference>
<reference evidence="10 11" key="1">
    <citation type="journal article" date="2015" name="Fungal Genet. Biol.">
        <title>Evolution of novel wood decay mechanisms in Agaricales revealed by the genome sequences of Fistulina hepatica and Cylindrobasidium torrendii.</title>
        <authorList>
            <person name="Floudas D."/>
            <person name="Held B.W."/>
            <person name="Riley R."/>
            <person name="Nagy L.G."/>
            <person name="Koehler G."/>
            <person name="Ransdell A.S."/>
            <person name="Younus H."/>
            <person name="Chow J."/>
            <person name="Chiniquy J."/>
            <person name="Lipzen A."/>
            <person name="Tritt A."/>
            <person name="Sun H."/>
            <person name="Haridas S."/>
            <person name="LaButti K."/>
            <person name="Ohm R.A."/>
            <person name="Kues U."/>
            <person name="Blanchette R.A."/>
            <person name="Grigoriev I.V."/>
            <person name="Minto R.E."/>
            <person name="Hibbett D.S."/>
        </authorList>
    </citation>
    <scope>NUCLEOTIDE SEQUENCE [LARGE SCALE GENOMIC DNA]</scope>
    <source>
        <strain evidence="10 11">ATCC 64428</strain>
    </source>
</reference>
<gene>
    <name evidence="10" type="ORF">FISHEDRAFT_76188</name>
</gene>
<evidence type="ECO:0000256" key="7">
    <source>
        <dbReference type="ARBA" id="ARBA00023004"/>
    </source>
</evidence>
<keyword evidence="11" id="KW-1185">Reference proteome</keyword>
<keyword evidence="4" id="KW-0349">Heme</keyword>
<evidence type="ECO:0000256" key="9">
    <source>
        <dbReference type="SAM" id="SignalP"/>
    </source>
</evidence>
<dbReference type="CDD" id="cd11065">
    <property type="entry name" value="CYP64-like"/>
    <property type="match status" value="1"/>
</dbReference>
<dbReference type="PRINTS" id="PR00463">
    <property type="entry name" value="EP450I"/>
</dbReference>
<name>A0A0D7A6F0_9AGAR</name>
<dbReference type="GO" id="GO:0004497">
    <property type="term" value="F:monooxygenase activity"/>
    <property type="evidence" value="ECO:0007669"/>
    <property type="project" value="UniProtKB-KW"/>
</dbReference>
<evidence type="ECO:0000256" key="6">
    <source>
        <dbReference type="ARBA" id="ARBA00023002"/>
    </source>
</evidence>
<dbReference type="InterPro" id="IPR002401">
    <property type="entry name" value="Cyt_P450_E_grp-I"/>
</dbReference>
<sequence>MALTLLDVALAFLAVYLLKLAVQARSRPTYSLPPGPRGLPIVGNILDMPSEKEWQTFFRWGRIYGDICSIKIFGRVFIILNSAELANELLDKRSSRYSDRPVMQMGGELCGWKDALVCVPYGERFRRYRRFFHQVIGTRSSMMQFKPAHDIETKRFLRRVLAAPDALSDHIRKTAGAVILRISHGYEVKEQNDPFVELADKAVEQFALSTAPGSFLVNLIPWLSEVPEWVPGAGFKVTARSWKATLYEMVDRPYNFVIQQLAAGTAIPSYTSNLLASKDLTVDDEHDIKWSAASLYSGGADTTVSAIYSFYLAMALFPDVAKKAQEELDSLLQMKRLPSLEDRDDLPYVDALTKEILRWNSVTPTGVPHRATEDDIFNGYFIPKGAVIMTNLWGMTHDPRVYADPMRFNPDRFLGPNPEPDPRKMCALLAYDSVFMSAAASLAVFDISKPVENGVVIEPVCDNTTGTISHPKAFKCTIRPRSEATIDLIQSEV</sequence>
<comment type="similarity">
    <text evidence="3">Belongs to the cytochrome P450 family.</text>
</comment>
<dbReference type="InterPro" id="IPR050364">
    <property type="entry name" value="Cytochrome_P450_fung"/>
</dbReference>
<organism evidence="10 11">
    <name type="scientific">Fistulina hepatica ATCC 64428</name>
    <dbReference type="NCBI Taxonomy" id="1128425"/>
    <lineage>
        <taxon>Eukaryota</taxon>
        <taxon>Fungi</taxon>
        <taxon>Dikarya</taxon>
        <taxon>Basidiomycota</taxon>
        <taxon>Agaricomycotina</taxon>
        <taxon>Agaricomycetes</taxon>
        <taxon>Agaricomycetidae</taxon>
        <taxon>Agaricales</taxon>
        <taxon>Fistulinaceae</taxon>
        <taxon>Fistulina</taxon>
    </lineage>
</organism>
<dbReference type="Gene3D" id="1.10.630.10">
    <property type="entry name" value="Cytochrome P450"/>
    <property type="match status" value="1"/>
</dbReference>
<keyword evidence="5" id="KW-0479">Metal-binding</keyword>
<dbReference type="PANTHER" id="PTHR46300:SF7">
    <property type="entry name" value="P450, PUTATIVE (EUROFUNG)-RELATED"/>
    <property type="match status" value="1"/>
</dbReference>
<dbReference type="EMBL" id="KN882045">
    <property type="protein sequence ID" value="KIY45954.1"/>
    <property type="molecule type" value="Genomic_DNA"/>
</dbReference>
<dbReference type="AlphaFoldDB" id="A0A0D7A6F0"/>
<proteinExistence type="inferred from homology"/>
<keyword evidence="7" id="KW-0408">Iron</keyword>
<comment type="pathway">
    <text evidence="2">Secondary metabolite biosynthesis.</text>
</comment>
<dbReference type="GO" id="GO:0016705">
    <property type="term" value="F:oxidoreductase activity, acting on paired donors, with incorporation or reduction of molecular oxygen"/>
    <property type="evidence" value="ECO:0007669"/>
    <property type="project" value="InterPro"/>
</dbReference>
<keyword evidence="6" id="KW-0560">Oxidoreductase</keyword>
<evidence type="ECO:0000256" key="2">
    <source>
        <dbReference type="ARBA" id="ARBA00005179"/>
    </source>
</evidence>